<keyword evidence="10 26" id="KW-0472">Membrane</keyword>
<comment type="catalytic activity">
    <reaction evidence="23">
        <text>prostaglandin A2-S-(R)-glutathione(in) + ATP + H2O = prostaglandin A2-S-(R)-glutathione(out) + ADP + phosphate + H(+)</text>
        <dbReference type="Rhea" id="RHEA:81695"/>
        <dbReference type="ChEBI" id="CHEBI:15377"/>
        <dbReference type="ChEBI" id="CHEBI:15378"/>
        <dbReference type="ChEBI" id="CHEBI:30616"/>
        <dbReference type="ChEBI" id="CHEBI:43474"/>
        <dbReference type="ChEBI" id="CHEBI:133768"/>
        <dbReference type="ChEBI" id="CHEBI:456216"/>
    </reaction>
    <physiologicalReaction direction="left-to-right" evidence="23">
        <dbReference type="Rhea" id="RHEA:81696"/>
    </physiologicalReaction>
</comment>
<dbReference type="InterPro" id="IPR027417">
    <property type="entry name" value="P-loop_NTPase"/>
</dbReference>
<comment type="catalytic activity">
    <reaction evidence="21">
        <text>daunorubicin(in) + ATP + H2O = daunorubicin(out) + ADP + phosphate + H(+)</text>
        <dbReference type="Rhea" id="RHEA:33147"/>
        <dbReference type="ChEBI" id="CHEBI:15377"/>
        <dbReference type="ChEBI" id="CHEBI:15378"/>
        <dbReference type="ChEBI" id="CHEBI:30616"/>
        <dbReference type="ChEBI" id="CHEBI:43474"/>
        <dbReference type="ChEBI" id="CHEBI:64677"/>
        <dbReference type="ChEBI" id="CHEBI:456216"/>
    </reaction>
    <physiologicalReaction direction="left-to-right" evidence="21">
        <dbReference type="Rhea" id="RHEA:33148"/>
    </physiologicalReaction>
</comment>
<feature type="transmembrane region" description="Helical" evidence="26">
    <location>
        <begin position="152"/>
        <end position="170"/>
    </location>
</feature>
<dbReference type="CDD" id="cd03250">
    <property type="entry name" value="ABCC_MRP_domain1"/>
    <property type="match status" value="1"/>
</dbReference>
<evidence type="ECO:0000256" key="2">
    <source>
        <dbReference type="ARBA" id="ARBA00009726"/>
    </source>
</evidence>
<feature type="compositionally biased region" description="Polar residues" evidence="25">
    <location>
        <begin position="820"/>
        <end position="831"/>
    </location>
</feature>
<evidence type="ECO:0000256" key="4">
    <source>
        <dbReference type="ARBA" id="ARBA00022692"/>
    </source>
</evidence>
<dbReference type="Ensembl" id="ENSCANT00000055863.1">
    <property type="protein sequence ID" value="ENSCANP00000032639.1"/>
    <property type="gene ID" value="ENSCANG00000039980.1"/>
</dbReference>
<comment type="similarity">
    <text evidence="2">Belongs to the ABC transporter superfamily. ABCC family. Conjugate transporter (TC 3.A.1.208) subfamily.</text>
</comment>
<feature type="transmembrane region" description="Helical" evidence="26">
    <location>
        <begin position="1026"/>
        <end position="1047"/>
    </location>
</feature>
<feature type="transmembrane region" description="Helical" evidence="26">
    <location>
        <begin position="79"/>
        <end position="103"/>
    </location>
</feature>
<evidence type="ECO:0000256" key="23">
    <source>
        <dbReference type="ARBA" id="ARBA00049910"/>
    </source>
</evidence>
<dbReference type="FunFam" id="3.40.50.300:FF:000293">
    <property type="entry name" value="ATP binding cassette subfamily C member 1"/>
    <property type="match status" value="1"/>
</dbReference>
<evidence type="ECO:0000256" key="26">
    <source>
        <dbReference type="SAM" id="Phobius"/>
    </source>
</evidence>
<feature type="domain" description="ABC transmembrane type-1" evidence="28">
    <location>
        <begin position="855"/>
        <end position="1055"/>
    </location>
</feature>
<comment type="catalytic activity">
    <reaction evidence="24">
        <text>S-[(2E,6E,10E)-geranylgeranyl]-L-glutathione(in) + ATP + H2O = S-[(2E,6E,10E)-geranylgeranyl]-L-glutathione(out) + ADP + phosphate + H(+)</text>
        <dbReference type="Rhea" id="RHEA:81611"/>
        <dbReference type="ChEBI" id="CHEBI:15377"/>
        <dbReference type="ChEBI" id="CHEBI:15378"/>
        <dbReference type="ChEBI" id="CHEBI:30616"/>
        <dbReference type="ChEBI" id="CHEBI:43474"/>
        <dbReference type="ChEBI" id="CHEBI:156326"/>
        <dbReference type="ChEBI" id="CHEBI:456216"/>
    </reaction>
    <physiologicalReaction direction="left-to-right" evidence="24">
        <dbReference type="Rhea" id="RHEA:81612"/>
    </physiologicalReaction>
</comment>
<evidence type="ECO:0000256" key="22">
    <source>
        <dbReference type="ARBA" id="ARBA00049901"/>
    </source>
</evidence>
<dbReference type="CDD" id="cd18603">
    <property type="entry name" value="ABC_6TM_MRP1_2_3_6_D2_like"/>
    <property type="match status" value="1"/>
</dbReference>
<evidence type="ECO:0000256" key="25">
    <source>
        <dbReference type="SAM" id="MobiDB-lite"/>
    </source>
</evidence>
<evidence type="ECO:0000256" key="5">
    <source>
        <dbReference type="ARBA" id="ARBA00022737"/>
    </source>
</evidence>
<comment type="catalytic activity">
    <reaction evidence="17">
        <text>sphing-4-enine 1-phosphate(in) + ATP + H2O = sphing-4-enine 1-phosphate(out) + ADP + phosphate + H(+)</text>
        <dbReference type="Rhea" id="RHEA:38951"/>
        <dbReference type="ChEBI" id="CHEBI:15377"/>
        <dbReference type="ChEBI" id="CHEBI:15378"/>
        <dbReference type="ChEBI" id="CHEBI:30616"/>
        <dbReference type="ChEBI" id="CHEBI:43474"/>
        <dbReference type="ChEBI" id="CHEBI:60119"/>
        <dbReference type="ChEBI" id="CHEBI:456216"/>
    </reaction>
    <physiologicalReaction direction="left-to-right" evidence="17">
        <dbReference type="Rhea" id="RHEA:38952"/>
    </physiologicalReaction>
</comment>
<keyword evidence="30" id="KW-1185">Reference proteome</keyword>
<evidence type="ECO:0000256" key="24">
    <source>
        <dbReference type="ARBA" id="ARBA00049921"/>
    </source>
</evidence>
<evidence type="ECO:0000256" key="14">
    <source>
        <dbReference type="ARBA" id="ARBA00041913"/>
    </source>
</evidence>
<dbReference type="GO" id="GO:0043225">
    <property type="term" value="F:ATPase-coupled inorganic anion transmembrane transporter activity"/>
    <property type="evidence" value="ECO:0007669"/>
    <property type="project" value="UniProtKB-ARBA"/>
</dbReference>
<dbReference type="FunFam" id="3.40.50.300:FF:000074">
    <property type="entry name" value="Multidrug resistance-associated protein 5 isoform 1"/>
    <property type="match status" value="1"/>
</dbReference>
<sequence length="1330" mass="148591">WYTSNPDFTKCFQNTVLVWVPCFYLWACFPFYFLYLSRHDRGYIQMTLLNKTKTALGFLLWIVCWADLFYSFWERSRGIFLAPVFLVSPTLLGITMLLATFLIQLERRKGVQSSGIMLTFWLVALLCALAILRSKIVTALKEDAQVDLLRDITFYVYFALVLIQLVLSCFSDRSPLFSETIHDSVSRLTLWVIKGLGGRHNDFTSLCSRQPVKVVYSSKDPAQPKESSKVDANEEVEALIVKSPHKEWNPSLFKVLYKTFGPYFLMSFFFKAIHDLMMFSGPEILKSGGEEQRSTAFLPLKVSFLSVGLEGESGLFTRHTHPPSLSFVPQALVITNAARKSSTVGEIVNLMSVDAQRFMDLATYINMIWSAPLQVILALYLLWLNLGPPILAGVAVMVLMVPVNAVMALKTKTYQVRHVSLQAPKPGPRQEPLHADFIQFLLLSPWDQPGQRSETLSLQTKKKLAGQHWTFCLQVALCTFAVYVTIDKNNILDAQKAFVSLALFNILRFPLNILPMVISSIVQASVSLKRLRIFLSHEELEPDSIERRPVKDGPGVLCRFSITFSIPEGALVAVVGQVGCGKSSLISALLAEMDKVEGHVALKGSVAYVPQQAWIQNDSLQENILFGRQLEEPYYRSVIQACALLPDLEILPSGDRTEIGEKGVNLSGGQKQRVSLARAVYCNADIYLFDDPLSAVDAHVGKHIFENVIGPKGMLKNKTRILVTHGMSYLPQVDVIIVMSGGKISEMGSYQELLARDGAFAEFLRTYASAEQEQDPEDNGVTGIGGPGKEAKRMENGMLVTDSAGKQLQRQLSSSSSYSGDVSRQHNSTAELQKDGAKKEETWKLMEADKAQTGILRSPMSFFERTPSGNLVNRFSKELDTVDSMIPEVIKMFMGSLFNVIGACIVILLATPIAAIIIPPLGLIYFFVQRFYVASSRQLKRLESVSRSPVYSHFNETLLGVSVIRAFEEQERFIHQSDLKVDENQKAYYPSIVANRWLAVRLECVGNCIVLFAALFAVISRHSLSAGLVGLSVSYSLQVTTYLNWLVRMSSEMETNIVAVERLKEYSETEKEAPWQIQETAPPSNWPQVGRVEFRNYCLRYREDLDFVLRHINVTINGGEKVGIVGRTGAGKSSLTLGLFRINESAEGEIIIDGINIARIGLHDLRFKITIIPQDPVLFSGSLRMNLDPFSQYSDEEVWTSLELAHLKGFVSALPDKLDHECAEGGENLSVGQRQLVCLARALLRKTKILVLDEATAAVDLETDDLIQSTIRTQFEGCTVLTIAHRLNTIMDYTRVIVLDKGEVQEYGAPSDLLQQRGLFYNMAKDAGLV</sequence>
<feature type="domain" description="ABC transporter" evidence="27">
    <location>
        <begin position="540"/>
        <end position="766"/>
    </location>
</feature>
<dbReference type="FunFam" id="1.20.1560.10:FF:000001">
    <property type="entry name" value="ATP-binding cassette subfamily C member 1"/>
    <property type="match status" value="1"/>
</dbReference>
<evidence type="ECO:0000256" key="10">
    <source>
        <dbReference type="ARBA" id="ARBA00023136"/>
    </source>
</evidence>
<dbReference type="GO" id="GO:0016323">
    <property type="term" value="C:basolateral plasma membrane"/>
    <property type="evidence" value="ECO:0007669"/>
    <property type="project" value="TreeGrafter"/>
</dbReference>
<feature type="transmembrane region" description="Helical" evidence="26">
    <location>
        <begin position="115"/>
        <end position="132"/>
    </location>
</feature>
<dbReference type="InterPro" id="IPR017871">
    <property type="entry name" value="ABC_transporter-like_CS"/>
</dbReference>
<dbReference type="PROSITE" id="PS50929">
    <property type="entry name" value="ABC_TM1F"/>
    <property type="match status" value="2"/>
</dbReference>
<dbReference type="GO" id="GO:0009410">
    <property type="term" value="P:response to xenobiotic stimulus"/>
    <property type="evidence" value="ECO:0007669"/>
    <property type="project" value="UniProtKB-ARBA"/>
</dbReference>
<dbReference type="GO" id="GO:0006869">
    <property type="term" value="P:lipid transport"/>
    <property type="evidence" value="ECO:0007669"/>
    <property type="project" value="UniProtKB-ARBA"/>
</dbReference>
<evidence type="ECO:0000256" key="11">
    <source>
        <dbReference type="ARBA" id="ARBA00024220"/>
    </source>
</evidence>
<evidence type="ECO:0000256" key="19">
    <source>
        <dbReference type="ARBA" id="ARBA00047576"/>
    </source>
</evidence>
<keyword evidence="8" id="KW-1278">Translocase</keyword>
<dbReference type="GO" id="GO:0012505">
    <property type="term" value="C:endomembrane system"/>
    <property type="evidence" value="ECO:0007669"/>
    <property type="project" value="UniProtKB-SubCell"/>
</dbReference>
<feature type="transmembrane region" description="Helical" evidence="26">
    <location>
        <begin position="389"/>
        <end position="409"/>
    </location>
</feature>
<evidence type="ECO:0000256" key="16">
    <source>
        <dbReference type="ARBA" id="ARBA00047331"/>
    </source>
</evidence>
<dbReference type="PROSITE" id="PS50893">
    <property type="entry name" value="ABC_TRANSPORTER_2"/>
    <property type="match status" value="2"/>
</dbReference>
<evidence type="ECO:0000256" key="12">
    <source>
        <dbReference type="ARBA" id="ARBA00041009"/>
    </source>
</evidence>
<evidence type="ECO:0000256" key="1">
    <source>
        <dbReference type="ARBA" id="ARBA00004127"/>
    </source>
</evidence>
<evidence type="ECO:0000256" key="17">
    <source>
        <dbReference type="ARBA" id="ARBA00047354"/>
    </source>
</evidence>
<evidence type="ECO:0000256" key="13">
    <source>
        <dbReference type="ARBA" id="ARBA00041345"/>
    </source>
</evidence>
<dbReference type="PANTHER" id="PTHR24223:SF241">
    <property type="entry name" value="MULTIDRUG RESISTANCE-ASSOCIATED PROTEIN 1"/>
    <property type="match status" value="1"/>
</dbReference>
<dbReference type="GO" id="GO:0046942">
    <property type="term" value="P:carboxylic acid transport"/>
    <property type="evidence" value="ECO:0007669"/>
    <property type="project" value="UniProtKB-ARBA"/>
</dbReference>
<dbReference type="STRING" id="336983.ENSCANP00000032639"/>
<evidence type="ECO:0000256" key="15">
    <source>
        <dbReference type="ARBA" id="ARBA00042274"/>
    </source>
</evidence>
<dbReference type="GO" id="GO:0008559">
    <property type="term" value="F:ABC-type xenobiotic transporter activity"/>
    <property type="evidence" value="ECO:0007669"/>
    <property type="project" value="TreeGrafter"/>
</dbReference>
<dbReference type="Proteomes" id="UP000233080">
    <property type="component" value="Unassembled WGS sequence"/>
</dbReference>
<feature type="region of interest" description="Disordered" evidence="25">
    <location>
        <begin position="810"/>
        <end position="838"/>
    </location>
</feature>
<feature type="transmembrane region" description="Helical" evidence="26">
    <location>
        <begin position="900"/>
        <end position="928"/>
    </location>
</feature>
<dbReference type="GO" id="GO:0034634">
    <property type="term" value="F:glutathione transmembrane transporter activity"/>
    <property type="evidence" value="ECO:0007669"/>
    <property type="project" value="TreeGrafter"/>
</dbReference>
<keyword evidence="7" id="KW-0067">ATP-binding</keyword>
<dbReference type="InterPro" id="IPR036640">
    <property type="entry name" value="ABC1_TM_sf"/>
</dbReference>
<dbReference type="SMART" id="SM00382">
    <property type="entry name" value="AAA"/>
    <property type="match status" value="2"/>
</dbReference>
<dbReference type="GO" id="GO:0015431">
    <property type="term" value="F:ABC-type glutathione S-conjugate transporter activity"/>
    <property type="evidence" value="ECO:0007669"/>
    <property type="project" value="UniProtKB-EC"/>
</dbReference>
<comment type="catalytic activity">
    <reaction evidence="16">
        <text>vincristine(in) + ATP + H2O = vincristine(out) + ADP + phosphate + H(+)</text>
        <dbReference type="Rhea" id="RHEA:60160"/>
        <dbReference type="ChEBI" id="CHEBI:15377"/>
        <dbReference type="ChEBI" id="CHEBI:15378"/>
        <dbReference type="ChEBI" id="CHEBI:30616"/>
        <dbReference type="ChEBI" id="CHEBI:43474"/>
        <dbReference type="ChEBI" id="CHEBI:143658"/>
        <dbReference type="ChEBI" id="CHEBI:456216"/>
    </reaction>
    <physiologicalReaction direction="left-to-right" evidence="16">
        <dbReference type="Rhea" id="RHEA:60161"/>
    </physiologicalReaction>
</comment>
<dbReference type="PROSITE" id="PS00211">
    <property type="entry name" value="ABC_TRANSPORTER_1"/>
    <property type="match status" value="2"/>
</dbReference>
<dbReference type="InterPro" id="IPR011527">
    <property type="entry name" value="ABC1_TM_dom"/>
</dbReference>
<dbReference type="Gene3D" id="1.20.1560.10">
    <property type="entry name" value="ABC transporter type 1, transmembrane domain"/>
    <property type="match status" value="3"/>
</dbReference>
<feature type="transmembrane region" description="Helical" evidence="26">
    <location>
        <begin position="361"/>
        <end position="383"/>
    </location>
</feature>
<accession>A0A2K5JUX1</accession>
<feature type="transmembrane region" description="Helical" evidence="26">
    <location>
        <begin position="468"/>
        <end position="486"/>
    </location>
</feature>
<organism evidence="29 30">
    <name type="scientific">Colobus angolensis palliatus</name>
    <name type="common">Peters' Angolan colobus</name>
    <dbReference type="NCBI Taxonomy" id="336983"/>
    <lineage>
        <taxon>Eukaryota</taxon>
        <taxon>Metazoa</taxon>
        <taxon>Chordata</taxon>
        <taxon>Craniata</taxon>
        <taxon>Vertebrata</taxon>
        <taxon>Euteleostomi</taxon>
        <taxon>Mammalia</taxon>
        <taxon>Eutheria</taxon>
        <taxon>Euarchontoglires</taxon>
        <taxon>Primates</taxon>
        <taxon>Haplorrhini</taxon>
        <taxon>Catarrhini</taxon>
        <taxon>Cercopithecidae</taxon>
        <taxon>Colobinae</taxon>
        <taxon>Colobus</taxon>
    </lineage>
</organism>
<evidence type="ECO:0000313" key="29">
    <source>
        <dbReference type="Ensembl" id="ENSCANP00000032639.1"/>
    </source>
</evidence>
<evidence type="ECO:0000256" key="3">
    <source>
        <dbReference type="ARBA" id="ARBA00022448"/>
    </source>
</evidence>
<dbReference type="CDD" id="cd03244">
    <property type="entry name" value="ABCC_MRP_domain2"/>
    <property type="match status" value="1"/>
</dbReference>
<dbReference type="InterPro" id="IPR003593">
    <property type="entry name" value="AAA+_ATPase"/>
</dbReference>
<dbReference type="Pfam" id="PF00664">
    <property type="entry name" value="ABC_membrane"/>
    <property type="match status" value="2"/>
</dbReference>
<dbReference type="GO" id="GO:0016887">
    <property type="term" value="F:ATP hydrolysis activity"/>
    <property type="evidence" value="ECO:0007669"/>
    <property type="project" value="InterPro"/>
</dbReference>
<keyword evidence="5" id="KW-0677">Repeat</keyword>
<comment type="catalytic activity">
    <reaction evidence="19">
        <text>17beta-estradiol 17-O-(beta-D-glucuronate)(in) + ATP + H2O = 17beta-estradiol 17-O-(beta-D-glucuronate)(out) + ADP + phosphate + H(+)</text>
        <dbReference type="Rhea" id="RHEA:60128"/>
        <dbReference type="ChEBI" id="CHEBI:15377"/>
        <dbReference type="ChEBI" id="CHEBI:15378"/>
        <dbReference type="ChEBI" id="CHEBI:30616"/>
        <dbReference type="ChEBI" id="CHEBI:43474"/>
        <dbReference type="ChEBI" id="CHEBI:82961"/>
        <dbReference type="ChEBI" id="CHEBI:456216"/>
    </reaction>
    <physiologicalReaction direction="left-to-right" evidence="19">
        <dbReference type="Rhea" id="RHEA:60129"/>
    </physiologicalReaction>
</comment>
<comment type="catalytic activity">
    <reaction evidence="20">
        <text>2',3'-cGAMP(in) + ATP + H2O = 2',3'-cGAMP(out) + ADP + phosphate + H(+)</text>
        <dbReference type="Rhea" id="RHEA:74887"/>
        <dbReference type="ChEBI" id="CHEBI:15377"/>
        <dbReference type="ChEBI" id="CHEBI:15378"/>
        <dbReference type="ChEBI" id="CHEBI:30616"/>
        <dbReference type="ChEBI" id="CHEBI:43474"/>
        <dbReference type="ChEBI" id="CHEBI:143093"/>
        <dbReference type="ChEBI" id="CHEBI:456216"/>
    </reaction>
</comment>
<dbReference type="InterPro" id="IPR003439">
    <property type="entry name" value="ABC_transporter-like_ATP-bd"/>
</dbReference>
<evidence type="ECO:0000256" key="21">
    <source>
        <dbReference type="ARBA" id="ARBA00048825"/>
    </source>
</evidence>
<dbReference type="InterPro" id="IPR050173">
    <property type="entry name" value="ABC_transporter_C-like"/>
</dbReference>
<feature type="region of interest" description="Disordered" evidence="25">
    <location>
        <begin position="769"/>
        <end position="791"/>
    </location>
</feature>
<dbReference type="Pfam" id="PF24357">
    <property type="entry name" value="TMD0_ABC"/>
    <property type="match status" value="1"/>
</dbReference>
<dbReference type="SUPFAM" id="SSF52540">
    <property type="entry name" value="P-loop containing nucleoside triphosphate hydrolases"/>
    <property type="match status" value="2"/>
</dbReference>
<reference evidence="29" key="2">
    <citation type="submission" date="2025-09" db="UniProtKB">
        <authorList>
            <consortium name="Ensembl"/>
        </authorList>
    </citation>
    <scope>IDENTIFICATION</scope>
</reference>
<proteinExistence type="inferred from homology"/>
<comment type="subcellular location">
    <subcellularLocation>
        <location evidence="1">Endomembrane system</location>
        <topology evidence="1">Multi-pass membrane protein</topology>
    </subcellularLocation>
</comment>
<feature type="domain" description="ABC transmembrane type-1" evidence="28">
    <location>
        <begin position="343"/>
        <end position="417"/>
    </location>
</feature>
<evidence type="ECO:0000256" key="6">
    <source>
        <dbReference type="ARBA" id="ARBA00022741"/>
    </source>
</evidence>
<evidence type="ECO:0000256" key="7">
    <source>
        <dbReference type="ARBA" id="ARBA00022840"/>
    </source>
</evidence>
<protein>
    <recommendedName>
        <fullName evidence="12">Multidrug resistance-associated protein 1</fullName>
        <ecNumber evidence="11">7.6.2.3</ecNumber>
    </recommendedName>
    <alternativeName>
        <fullName evidence="15">ATP-binding cassette sub-family C member 1</fullName>
    </alternativeName>
    <alternativeName>
        <fullName evidence="14">Glutathione-S-conjugate-translocating ATPase ABCC1</fullName>
    </alternativeName>
    <alternativeName>
        <fullName evidence="13">Leukotriene C(4) transporter</fullName>
    </alternativeName>
</protein>
<comment type="catalytic activity">
    <reaction evidence="22">
        <text>prostaglandin A2-S-(S)-glutathione(in) + ATP + H2O = prostaglandin A2-S-(S)-glutathione(out) + ADP + phosphate + H(+)</text>
        <dbReference type="Rhea" id="RHEA:81699"/>
        <dbReference type="ChEBI" id="CHEBI:15377"/>
        <dbReference type="ChEBI" id="CHEBI:15378"/>
        <dbReference type="ChEBI" id="CHEBI:30616"/>
        <dbReference type="ChEBI" id="CHEBI:43474"/>
        <dbReference type="ChEBI" id="CHEBI:133769"/>
        <dbReference type="ChEBI" id="CHEBI:456216"/>
    </reaction>
    <physiologicalReaction direction="left-to-right" evidence="22">
        <dbReference type="Rhea" id="RHEA:81700"/>
    </physiologicalReaction>
</comment>
<evidence type="ECO:0000256" key="8">
    <source>
        <dbReference type="ARBA" id="ARBA00022967"/>
    </source>
</evidence>
<comment type="catalytic activity">
    <reaction evidence="18">
        <text>leukotriene C4(in) + ATP + H2O = leukotriene C4(out) + ADP + phosphate + H(+)</text>
        <dbReference type="Rhea" id="RHEA:38963"/>
        <dbReference type="ChEBI" id="CHEBI:15377"/>
        <dbReference type="ChEBI" id="CHEBI:15378"/>
        <dbReference type="ChEBI" id="CHEBI:30616"/>
        <dbReference type="ChEBI" id="CHEBI:43474"/>
        <dbReference type="ChEBI" id="CHEBI:57973"/>
        <dbReference type="ChEBI" id="CHEBI:456216"/>
    </reaction>
    <physiologicalReaction direction="left-to-right" evidence="18">
        <dbReference type="Rhea" id="RHEA:38964"/>
    </physiologicalReaction>
</comment>
<evidence type="ECO:0000259" key="27">
    <source>
        <dbReference type="PROSITE" id="PS50893"/>
    </source>
</evidence>
<dbReference type="Pfam" id="PF00005">
    <property type="entry name" value="ABC_tran"/>
    <property type="match status" value="2"/>
</dbReference>
<feature type="domain" description="ABC transporter" evidence="27">
    <location>
        <begin position="1092"/>
        <end position="1326"/>
    </location>
</feature>
<evidence type="ECO:0000313" key="30">
    <source>
        <dbReference type="Proteomes" id="UP000233080"/>
    </source>
</evidence>
<feature type="transmembrane region" description="Helical" evidence="26">
    <location>
        <begin position="998"/>
        <end position="1019"/>
    </location>
</feature>
<keyword evidence="9 26" id="KW-1133">Transmembrane helix</keyword>
<reference evidence="29" key="1">
    <citation type="submission" date="2025-08" db="UniProtKB">
        <authorList>
            <consortium name="Ensembl"/>
        </authorList>
    </citation>
    <scope>IDENTIFICATION</scope>
</reference>
<evidence type="ECO:0000259" key="28">
    <source>
        <dbReference type="PROSITE" id="PS50929"/>
    </source>
</evidence>
<feature type="transmembrane region" description="Helical" evidence="26">
    <location>
        <begin position="498"/>
        <end position="522"/>
    </location>
</feature>
<evidence type="ECO:0000256" key="18">
    <source>
        <dbReference type="ARBA" id="ARBA00047523"/>
    </source>
</evidence>
<evidence type="ECO:0000256" key="20">
    <source>
        <dbReference type="ARBA" id="ARBA00048171"/>
    </source>
</evidence>
<evidence type="ECO:0000256" key="9">
    <source>
        <dbReference type="ARBA" id="ARBA00022989"/>
    </source>
</evidence>
<keyword evidence="3" id="KW-0813">Transport</keyword>
<dbReference type="EC" id="7.6.2.3" evidence="11"/>
<feature type="transmembrane region" description="Helical" evidence="26">
    <location>
        <begin position="55"/>
        <end position="73"/>
    </location>
</feature>
<keyword evidence="4 26" id="KW-0812">Transmembrane</keyword>
<feature type="transmembrane region" description="Helical" evidence="26">
    <location>
        <begin position="16"/>
        <end position="35"/>
    </location>
</feature>
<dbReference type="PANTHER" id="PTHR24223">
    <property type="entry name" value="ATP-BINDING CASSETTE SUB-FAMILY C"/>
    <property type="match status" value="1"/>
</dbReference>
<dbReference type="InterPro" id="IPR056227">
    <property type="entry name" value="TMD0_ABC"/>
</dbReference>
<keyword evidence="6" id="KW-0547">Nucleotide-binding</keyword>
<dbReference type="GO" id="GO:0005524">
    <property type="term" value="F:ATP binding"/>
    <property type="evidence" value="ECO:0007669"/>
    <property type="project" value="UniProtKB-KW"/>
</dbReference>
<name>A0A2K5JUX1_COLAP</name>
<dbReference type="Gene3D" id="3.40.50.300">
    <property type="entry name" value="P-loop containing nucleotide triphosphate hydrolases"/>
    <property type="match status" value="2"/>
</dbReference>
<dbReference type="SUPFAM" id="SSF90123">
    <property type="entry name" value="ABC transporter transmembrane region"/>
    <property type="match status" value="1"/>
</dbReference>